<comment type="caution">
    <text evidence="8">The sequence shown here is derived from an EMBL/GenBank/DDBJ whole genome shotgun (WGS) entry which is preliminary data.</text>
</comment>
<feature type="signal peptide" evidence="6">
    <location>
        <begin position="1"/>
        <end position="20"/>
    </location>
</feature>
<dbReference type="AlphaFoldDB" id="A0ABD3XIY6"/>
<keyword evidence="2" id="KW-1015">Disulfide bond</keyword>
<evidence type="ECO:0000313" key="8">
    <source>
        <dbReference type="EMBL" id="KAL3886219.1"/>
    </source>
</evidence>
<evidence type="ECO:0000256" key="5">
    <source>
        <dbReference type="SAM" id="Phobius"/>
    </source>
</evidence>
<dbReference type="PANTHER" id="PTHR44337">
    <property type="entry name" value="CARCINOEMBRYONIC ANTIGEN-RELATED CELL ADHESION MOLECULE 8"/>
    <property type="match status" value="1"/>
</dbReference>
<dbReference type="Gene3D" id="2.60.40.10">
    <property type="entry name" value="Immunoglobulins"/>
    <property type="match status" value="1"/>
</dbReference>
<keyword evidence="5" id="KW-1133">Transmembrane helix</keyword>
<dbReference type="EMBL" id="JBJQND010000002">
    <property type="protein sequence ID" value="KAL3886219.1"/>
    <property type="molecule type" value="Genomic_DNA"/>
</dbReference>
<organism evidence="8 9">
    <name type="scientific">Sinanodonta woodiana</name>
    <name type="common">Chinese pond mussel</name>
    <name type="synonym">Anodonta woodiana</name>
    <dbReference type="NCBI Taxonomy" id="1069815"/>
    <lineage>
        <taxon>Eukaryota</taxon>
        <taxon>Metazoa</taxon>
        <taxon>Spiralia</taxon>
        <taxon>Lophotrochozoa</taxon>
        <taxon>Mollusca</taxon>
        <taxon>Bivalvia</taxon>
        <taxon>Autobranchia</taxon>
        <taxon>Heteroconchia</taxon>
        <taxon>Palaeoheterodonta</taxon>
        <taxon>Unionida</taxon>
        <taxon>Unionoidea</taxon>
        <taxon>Unionidae</taxon>
        <taxon>Unioninae</taxon>
        <taxon>Sinanodonta</taxon>
    </lineage>
</organism>
<evidence type="ECO:0000313" key="9">
    <source>
        <dbReference type="Proteomes" id="UP001634394"/>
    </source>
</evidence>
<evidence type="ECO:0000256" key="4">
    <source>
        <dbReference type="ARBA" id="ARBA00023319"/>
    </source>
</evidence>
<feature type="domain" description="Ig-like" evidence="7">
    <location>
        <begin position="129"/>
        <end position="298"/>
    </location>
</feature>
<keyword evidence="5" id="KW-0812">Transmembrane</keyword>
<feature type="chain" id="PRO_5044771969" description="Ig-like domain-containing protein" evidence="6">
    <location>
        <begin position="21"/>
        <end position="504"/>
    </location>
</feature>
<accession>A0ABD3XIY6</accession>
<protein>
    <recommendedName>
        <fullName evidence="7">Ig-like domain-containing protein</fullName>
    </recommendedName>
</protein>
<reference evidence="8 9" key="1">
    <citation type="submission" date="2024-11" db="EMBL/GenBank/DDBJ databases">
        <title>Chromosome-level genome assembly of the freshwater bivalve Anodonta woodiana.</title>
        <authorList>
            <person name="Chen X."/>
        </authorList>
    </citation>
    <scope>NUCLEOTIDE SEQUENCE [LARGE SCALE GENOMIC DNA]</scope>
    <source>
        <strain evidence="8">MN2024</strain>
        <tissue evidence="8">Gills</tissue>
    </source>
</reference>
<keyword evidence="4" id="KW-0393">Immunoglobulin domain</keyword>
<evidence type="ECO:0000256" key="6">
    <source>
        <dbReference type="SAM" id="SignalP"/>
    </source>
</evidence>
<evidence type="ECO:0000256" key="3">
    <source>
        <dbReference type="ARBA" id="ARBA00023180"/>
    </source>
</evidence>
<evidence type="ECO:0000259" key="7">
    <source>
        <dbReference type="PROSITE" id="PS50835"/>
    </source>
</evidence>
<evidence type="ECO:0000256" key="2">
    <source>
        <dbReference type="ARBA" id="ARBA00023157"/>
    </source>
</evidence>
<sequence>MGRMILLIICVSMDFIMGNAISRDLVSIPGCTATLEWVLATTYKEALIRSISVINANGLKIAEKKEMTCQNGPDSSMYCEVRNTSNTEWRFVVVLFNVTQSSSGNYTGHIKYGPRKENSTIQLKVIDKPQIKEARSSILHEPLNILCSVDEELEDPVYYWKLNGTYLNSTDRIRADHFTLIFERVTLVDTFTLFSCIVCSSINCCIESDAYVPDPYYGPNHVTLNRNHTDNYLRVNDTFKVMCSAKCNPLCTFRWDGYISSNNEELLIKIFDTRMTGVYRCFATNPRTGVTVQSEPIFLHYMQNMRFKEYWIGTLIVSVLLSIVGSVLYVKHWRKSLAREPGVTAKRKRLTKLLTTINMENKANNEDCYTCPQPQSLNNPRQGNAELNLQEDSYRKLDQTASSFYDYATYTESEGNTHATESSNKAIDYEFVSSLAMCEVEKADVHVTDENCIAPIKVPDCPIKPCENEVYEVIGSDHTYITPISDFACPIEMCHDTYITPISE</sequence>
<name>A0ABD3XIY6_SINWO</name>
<keyword evidence="3" id="KW-0325">Glycoprotein</keyword>
<feature type="transmembrane region" description="Helical" evidence="5">
    <location>
        <begin position="310"/>
        <end position="330"/>
    </location>
</feature>
<keyword evidence="9" id="KW-1185">Reference proteome</keyword>
<proteinExistence type="predicted"/>
<keyword evidence="5" id="KW-0472">Membrane</keyword>
<keyword evidence="1 6" id="KW-0732">Signal</keyword>
<dbReference type="PROSITE" id="PS50835">
    <property type="entry name" value="IG_LIKE"/>
    <property type="match status" value="1"/>
</dbReference>
<dbReference type="InterPro" id="IPR013783">
    <property type="entry name" value="Ig-like_fold"/>
</dbReference>
<gene>
    <name evidence="8" type="ORF">ACJMK2_026226</name>
</gene>
<evidence type="ECO:0000256" key="1">
    <source>
        <dbReference type="ARBA" id="ARBA00022729"/>
    </source>
</evidence>
<dbReference type="PANTHER" id="PTHR44337:SF20">
    <property type="entry name" value="CARCINOEMBRYONIC ANTIGEN-RELATED CELL ADHESION MOLECULE 5-RELATED"/>
    <property type="match status" value="1"/>
</dbReference>
<dbReference type="InterPro" id="IPR052598">
    <property type="entry name" value="IgSF_CEA-related"/>
</dbReference>
<dbReference type="Proteomes" id="UP001634394">
    <property type="component" value="Unassembled WGS sequence"/>
</dbReference>
<dbReference type="InterPro" id="IPR007110">
    <property type="entry name" value="Ig-like_dom"/>
</dbReference>